<sequence length="243" mass="27200">MIQVESDGRAGVPLTSLADASVLHPLLDRFAELYPGIKRPPVASQWSMNYLSVLLPVTLAAVLTRDRAIAFWERDVALLHDAGQPSALRLPSPQPALSARQRDDYWTRLLREHLEPLFASLAAWGGLAPKVLWGNLAAVWDGAFARIDANLEREGFAEAHRWLERAVVADGRLKPRSLQWMVDSPAPEVCARIPLRRHCCLHYQLHAPVPGKPQVLCESCPKLHRLPQAEQASYLRYIYLGES</sequence>
<protein>
    <submittedName>
        <fullName evidence="2">Ferric iron reductase protein FhuF</fullName>
    </submittedName>
</protein>
<dbReference type="STRING" id="137658.SAMN05216186_10572"/>
<evidence type="ECO:0000313" key="3">
    <source>
        <dbReference type="Proteomes" id="UP000198706"/>
    </source>
</evidence>
<dbReference type="Proteomes" id="UP000198706">
    <property type="component" value="Unassembled WGS sequence"/>
</dbReference>
<name>A0A1G9A2Y2_9PSED</name>
<dbReference type="AlphaFoldDB" id="A0A1G9A2Y2"/>
<evidence type="ECO:0000313" key="2">
    <source>
        <dbReference type="EMBL" id="SDK21204.1"/>
    </source>
</evidence>
<organism evidence="2 3">
    <name type="scientific">Pseudomonas indica</name>
    <dbReference type="NCBI Taxonomy" id="137658"/>
    <lineage>
        <taxon>Bacteria</taxon>
        <taxon>Pseudomonadati</taxon>
        <taxon>Pseudomonadota</taxon>
        <taxon>Gammaproteobacteria</taxon>
        <taxon>Pseudomonadales</taxon>
        <taxon>Pseudomonadaceae</taxon>
        <taxon>Pseudomonas</taxon>
    </lineage>
</organism>
<dbReference type="NCBIfam" id="TIGR03951">
    <property type="entry name" value="Fe_III_red_FhuF"/>
    <property type="match status" value="1"/>
</dbReference>
<dbReference type="Pfam" id="PF06276">
    <property type="entry name" value="FhuF"/>
    <property type="match status" value="1"/>
</dbReference>
<proteinExistence type="predicted"/>
<accession>A0A1G9A2Y2</accession>
<dbReference type="EMBL" id="FNFD01000005">
    <property type="protein sequence ID" value="SDK21204.1"/>
    <property type="molecule type" value="Genomic_DNA"/>
</dbReference>
<feature type="domain" description="Aerobactin siderophore biosynthesis IucA/IucC-like C-terminal" evidence="1">
    <location>
        <begin position="44"/>
        <end position="168"/>
    </location>
</feature>
<dbReference type="InterPro" id="IPR022770">
    <property type="entry name" value="IucA/IucC-like_C"/>
</dbReference>
<evidence type="ECO:0000259" key="1">
    <source>
        <dbReference type="Pfam" id="PF06276"/>
    </source>
</evidence>
<reference evidence="2 3" key="1">
    <citation type="submission" date="2016-10" db="EMBL/GenBank/DDBJ databases">
        <authorList>
            <person name="de Groot N.N."/>
        </authorList>
    </citation>
    <scope>NUCLEOTIDE SEQUENCE [LARGE SCALE GENOMIC DNA]</scope>
    <source>
        <strain evidence="2 3">JCM 21544</strain>
    </source>
</reference>
<gene>
    <name evidence="2" type="ORF">SAMN05216186_10572</name>
</gene>
<dbReference type="InterPro" id="IPR008090">
    <property type="entry name" value="Fe_iron_reduct"/>
</dbReference>
<dbReference type="GO" id="GO:0003824">
    <property type="term" value="F:catalytic activity"/>
    <property type="evidence" value="ECO:0007669"/>
    <property type="project" value="UniProtKB-ARBA"/>
</dbReference>
<keyword evidence="3" id="KW-1185">Reference proteome</keyword>